<organism evidence="1 2">
    <name type="scientific">Caerostris darwini</name>
    <dbReference type="NCBI Taxonomy" id="1538125"/>
    <lineage>
        <taxon>Eukaryota</taxon>
        <taxon>Metazoa</taxon>
        <taxon>Ecdysozoa</taxon>
        <taxon>Arthropoda</taxon>
        <taxon>Chelicerata</taxon>
        <taxon>Arachnida</taxon>
        <taxon>Araneae</taxon>
        <taxon>Araneomorphae</taxon>
        <taxon>Entelegynae</taxon>
        <taxon>Araneoidea</taxon>
        <taxon>Araneidae</taxon>
        <taxon>Caerostris</taxon>
    </lineage>
</organism>
<comment type="caution">
    <text evidence="1">The sequence shown here is derived from an EMBL/GenBank/DDBJ whole genome shotgun (WGS) entry which is preliminary data.</text>
</comment>
<name>A0AAV4UQ33_9ARAC</name>
<dbReference type="EMBL" id="BPLQ01011732">
    <property type="protein sequence ID" value="GIY59996.1"/>
    <property type="molecule type" value="Genomic_DNA"/>
</dbReference>
<accession>A0AAV4UQ33</accession>
<dbReference type="AlphaFoldDB" id="A0AAV4UQ33"/>
<evidence type="ECO:0000313" key="1">
    <source>
        <dbReference type="EMBL" id="GIY59996.1"/>
    </source>
</evidence>
<evidence type="ECO:0000313" key="2">
    <source>
        <dbReference type="Proteomes" id="UP001054837"/>
    </source>
</evidence>
<sequence>MLLLCASRPTIASLNPLRSSTSTEYITHSKILSTTFDRQRRTSDKVIVKDCFLPQSRYWNAWEGVHFCQKSHIGILSNPVPPRSSSYVKLDGLRNPKEDHFHGEKTEEILFSSAQEMLLRCFLGAYFAQQLHIGTPFDPVPPQSASHV</sequence>
<protein>
    <submittedName>
        <fullName evidence="1">Uncharacterized protein</fullName>
    </submittedName>
</protein>
<proteinExistence type="predicted"/>
<dbReference type="Proteomes" id="UP001054837">
    <property type="component" value="Unassembled WGS sequence"/>
</dbReference>
<gene>
    <name evidence="1" type="ORF">CDAR_611441</name>
</gene>
<keyword evidence="2" id="KW-1185">Reference proteome</keyword>
<reference evidence="1 2" key="1">
    <citation type="submission" date="2021-06" db="EMBL/GenBank/DDBJ databases">
        <title>Caerostris darwini draft genome.</title>
        <authorList>
            <person name="Kono N."/>
            <person name="Arakawa K."/>
        </authorList>
    </citation>
    <scope>NUCLEOTIDE SEQUENCE [LARGE SCALE GENOMIC DNA]</scope>
</reference>